<dbReference type="Gene3D" id="3.30.9.10">
    <property type="entry name" value="D-Amino Acid Oxidase, subunit A, domain 2"/>
    <property type="match status" value="1"/>
</dbReference>
<evidence type="ECO:0000256" key="7">
    <source>
        <dbReference type="SAM" id="MobiDB-lite"/>
    </source>
</evidence>
<dbReference type="PRINTS" id="PR01001">
    <property type="entry name" value="FADG3PDH"/>
</dbReference>
<dbReference type="Proteomes" id="UP000195913">
    <property type="component" value="Unassembled WGS sequence"/>
</dbReference>
<dbReference type="SUPFAM" id="SSF51905">
    <property type="entry name" value="FAD/NAD(P)-binding domain"/>
    <property type="match status" value="1"/>
</dbReference>
<evidence type="ECO:0000259" key="8">
    <source>
        <dbReference type="Pfam" id="PF01266"/>
    </source>
</evidence>
<dbReference type="PROSITE" id="PS00978">
    <property type="entry name" value="FAD_G3PDH_2"/>
    <property type="match status" value="1"/>
</dbReference>
<feature type="compositionally biased region" description="Basic and acidic residues" evidence="7">
    <location>
        <begin position="542"/>
        <end position="557"/>
    </location>
</feature>
<comment type="cofactor">
    <cofactor evidence="1 6">
        <name>FAD</name>
        <dbReference type="ChEBI" id="CHEBI:57692"/>
    </cofactor>
</comment>
<dbReference type="Pfam" id="PF16901">
    <property type="entry name" value="DAO_C"/>
    <property type="match status" value="1"/>
</dbReference>
<evidence type="ECO:0000259" key="9">
    <source>
        <dbReference type="Pfam" id="PF16901"/>
    </source>
</evidence>
<dbReference type="InterPro" id="IPR036188">
    <property type="entry name" value="FAD/NAD-bd_sf"/>
</dbReference>
<keyword evidence="11" id="KW-1185">Reference proteome</keyword>
<dbReference type="EC" id="1.1.5.3" evidence="6"/>
<dbReference type="Gene3D" id="1.10.8.870">
    <property type="entry name" value="Alpha-glycerophosphate oxidase, cap domain"/>
    <property type="match status" value="1"/>
</dbReference>
<evidence type="ECO:0000256" key="2">
    <source>
        <dbReference type="ARBA" id="ARBA00007330"/>
    </source>
</evidence>
<dbReference type="GO" id="GO:0004368">
    <property type="term" value="F:glycerol-3-phosphate dehydrogenase (quinone) activity"/>
    <property type="evidence" value="ECO:0007669"/>
    <property type="project" value="UniProtKB-EC"/>
</dbReference>
<feature type="compositionally biased region" description="Low complexity" evidence="7">
    <location>
        <begin position="590"/>
        <end position="605"/>
    </location>
</feature>
<name>A0A1R4FL75_9MICC</name>
<feature type="domain" description="Alpha-glycerophosphate oxidase C-terminal" evidence="9">
    <location>
        <begin position="413"/>
        <end position="537"/>
    </location>
</feature>
<evidence type="ECO:0000256" key="1">
    <source>
        <dbReference type="ARBA" id="ARBA00001974"/>
    </source>
</evidence>
<dbReference type="PROSITE" id="PS00977">
    <property type="entry name" value="FAD_G3PDH_1"/>
    <property type="match status" value="1"/>
</dbReference>
<reference evidence="10 11" key="1">
    <citation type="submission" date="2017-02" db="EMBL/GenBank/DDBJ databases">
        <authorList>
            <person name="Peterson S.W."/>
        </authorList>
    </citation>
    <scope>NUCLEOTIDE SEQUENCE [LARGE SCALE GENOMIC DNA]</scope>
    <source>
        <strain evidence="10 11">B Ar 00.02</strain>
    </source>
</reference>
<dbReference type="EMBL" id="FUHW01000020">
    <property type="protein sequence ID" value="SJM56581.1"/>
    <property type="molecule type" value="Genomic_DNA"/>
</dbReference>
<dbReference type="InterPro" id="IPR031656">
    <property type="entry name" value="DAO_C"/>
</dbReference>
<protein>
    <recommendedName>
        <fullName evidence="6">Glycerol-3-phosphate dehydrogenase</fullName>
        <ecNumber evidence="6">1.1.5.3</ecNumber>
    </recommendedName>
</protein>
<proteinExistence type="inferred from homology"/>
<dbReference type="InterPro" id="IPR038299">
    <property type="entry name" value="DAO_C_sf"/>
</dbReference>
<gene>
    <name evidence="10" type="ORF">FM101_04525</name>
</gene>
<dbReference type="InterPro" id="IPR000447">
    <property type="entry name" value="G3P_DH_FAD-dep"/>
</dbReference>
<dbReference type="Gene3D" id="3.50.50.60">
    <property type="entry name" value="FAD/NAD(P)-binding domain"/>
    <property type="match status" value="1"/>
</dbReference>
<evidence type="ECO:0000256" key="6">
    <source>
        <dbReference type="RuleBase" id="RU361217"/>
    </source>
</evidence>
<sequence>MISPVSRLTPQSRTNALEAMRASTANTPLDILVIGGGVTGAGTALDAVTRGLTTAVVEAQDWASGTSSRSSKLVHGGLRYLQMLDFHLVHEALTERDQLISKLAPHLVRPVSFLYPLEHRIWERVFVGAGIALYDTLASITPGKRPLPLHQHLSRRGMNKLFPDLRHDAAVGALRYWDASVDDARLVSTLIRTAASHGAHATSRTQVIGLTRDGTGRVDGALLRDLETGEELRVHARNVINATGVWTEETEALAGGTGGLKVLASKGVHIVVPRERIKGEVGLILQTETSVLFVIPWSRYWVIGTTDTPWHQELQHPVATSADIDYILEHANEVLARPLTREDIIGTWAGLRPLLQPGTKEGTGSAKVSREHTTASPVPGLTVIAGGKLTTYRIMAEDAVDFALGSRAESNPSVTSNVPLLGAVNLDVQRNWSRSYAKTFSWSESIVDHLLHRYGSLISDIVELCSEDGTLAQALEYAPAYLRAEIVYAASHEGALHLEDVLLHRTRLNYEIADRGLAALDEISTLMAGVLGWDEDTREQEMDSYRSRARAEEAAEKEPDDEGAETTRLGADDVAPLAKLGQRPDAGLKPGSPADSAGSAGPAGT</sequence>
<dbReference type="GO" id="GO:0046168">
    <property type="term" value="P:glycerol-3-phosphate catabolic process"/>
    <property type="evidence" value="ECO:0007669"/>
    <property type="project" value="TreeGrafter"/>
</dbReference>
<evidence type="ECO:0000313" key="11">
    <source>
        <dbReference type="Proteomes" id="UP000195913"/>
    </source>
</evidence>
<keyword evidence="3 6" id="KW-0285">Flavoprotein</keyword>
<evidence type="ECO:0000313" key="10">
    <source>
        <dbReference type="EMBL" id="SJM56581.1"/>
    </source>
</evidence>
<evidence type="ECO:0000256" key="5">
    <source>
        <dbReference type="ARBA" id="ARBA00023002"/>
    </source>
</evidence>
<dbReference type="Pfam" id="PF01266">
    <property type="entry name" value="DAO"/>
    <property type="match status" value="1"/>
</dbReference>
<keyword evidence="4" id="KW-0274">FAD</keyword>
<feature type="region of interest" description="Disordered" evidence="7">
    <location>
        <begin position="542"/>
        <end position="605"/>
    </location>
</feature>
<dbReference type="GO" id="GO:0009331">
    <property type="term" value="C:glycerol-3-phosphate dehydrogenase (FAD) complex"/>
    <property type="evidence" value="ECO:0007669"/>
    <property type="project" value="UniProtKB-UniRule"/>
</dbReference>
<dbReference type="PANTHER" id="PTHR11985:SF31">
    <property type="entry name" value="GLYCEROL-3-PHOSPHATE DEHYDROGENASE 2"/>
    <property type="match status" value="1"/>
</dbReference>
<comment type="catalytic activity">
    <reaction evidence="6">
        <text>a quinone + sn-glycerol 3-phosphate = dihydroxyacetone phosphate + a quinol</text>
        <dbReference type="Rhea" id="RHEA:18977"/>
        <dbReference type="ChEBI" id="CHEBI:24646"/>
        <dbReference type="ChEBI" id="CHEBI:57597"/>
        <dbReference type="ChEBI" id="CHEBI:57642"/>
        <dbReference type="ChEBI" id="CHEBI:132124"/>
        <dbReference type="EC" id="1.1.5.3"/>
    </reaction>
</comment>
<dbReference type="RefSeq" id="WP_086996050.1">
    <property type="nucleotide sequence ID" value="NZ_FUHW01000020.1"/>
</dbReference>
<accession>A0A1R4FL75</accession>
<comment type="similarity">
    <text evidence="2 6">Belongs to the FAD-dependent glycerol-3-phosphate dehydrogenase family.</text>
</comment>
<keyword evidence="5 6" id="KW-0560">Oxidoreductase</keyword>
<evidence type="ECO:0000256" key="3">
    <source>
        <dbReference type="ARBA" id="ARBA00022630"/>
    </source>
</evidence>
<dbReference type="InterPro" id="IPR006076">
    <property type="entry name" value="FAD-dep_OxRdtase"/>
</dbReference>
<dbReference type="AlphaFoldDB" id="A0A1R4FL75"/>
<evidence type="ECO:0000256" key="4">
    <source>
        <dbReference type="ARBA" id="ARBA00022827"/>
    </source>
</evidence>
<dbReference type="PANTHER" id="PTHR11985">
    <property type="entry name" value="GLYCEROL-3-PHOSPHATE DEHYDROGENASE"/>
    <property type="match status" value="1"/>
</dbReference>
<organism evidence="10 11">
    <name type="scientific">Arthrobacter rhombi</name>
    <dbReference type="NCBI Taxonomy" id="71253"/>
    <lineage>
        <taxon>Bacteria</taxon>
        <taxon>Bacillati</taxon>
        <taxon>Actinomycetota</taxon>
        <taxon>Actinomycetes</taxon>
        <taxon>Micrococcales</taxon>
        <taxon>Micrococcaceae</taxon>
        <taxon>Arthrobacter</taxon>
    </lineage>
</organism>
<feature type="domain" description="FAD dependent oxidoreductase" evidence="8">
    <location>
        <begin position="30"/>
        <end position="392"/>
    </location>
</feature>